<evidence type="ECO:0000313" key="2">
    <source>
        <dbReference type="Proteomes" id="UP001595821"/>
    </source>
</evidence>
<dbReference type="GO" id="GO:0004601">
    <property type="term" value="F:peroxidase activity"/>
    <property type="evidence" value="ECO:0007669"/>
    <property type="project" value="UniProtKB-KW"/>
</dbReference>
<dbReference type="GeneID" id="71855327"/>
<reference evidence="1 2" key="1">
    <citation type="journal article" date="2014" name="Int. J. Syst. Evol. Microbiol.">
        <title>Complete genome sequence of Corynebacterium casei LMG S-19264T (=DSM 44701T), isolated from a smear-ripened cheese.</title>
        <authorList>
            <consortium name="US DOE Joint Genome Institute (JGI-PGF)"/>
            <person name="Walter F."/>
            <person name="Albersmeier A."/>
            <person name="Kalinowski J."/>
            <person name="Ruckert C."/>
        </authorList>
    </citation>
    <scope>NUCLEOTIDE SEQUENCE [LARGE SCALE GENOMIC DNA]</scope>
    <source>
        <strain evidence="1 2">IBRC-M 10912</strain>
    </source>
</reference>
<evidence type="ECO:0000313" key="1">
    <source>
        <dbReference type="EMBL" id="MFC4245720.1"/>
    </source>
</evidence>
<dbReference type="EMBL" id="JBHSDJ010000003">
    <property type="protein sequence ID" value="MFC4245720.1"/>
    <property type="molecule type" value="Genomic_DNA"/>
</dbReference>
<dbReference type="InterPro" id="IPR052924">
    <property type="entry name" value="OsmC/Ohr_hydroprdx_reductase"/>
</dbReference>
<accession>A0ABD5NVE6</accession>
<dbReference type="SUPFAM" id="SSF82784">
    <property type="entry name" value="OsmC-like"/>
    <property type="match status" value="1"/>
</dbReference>
<keyword evidence="1" id="KW-0560">Oxidoreductase</keyword>
<dbReference type="InterPro" id="IPR036102">
    <property type="entry name" value="OsmC/Ohrsf"/>
</dbReference>
<dbReference type="Proteomes" id="UP001595821">
    <property type="component" value="Unassembled WGS sequence"/>
</dbReference>
<gene>
    <name evidence="1" type="ORF">ACFOZ7_01665</name>
</gene>
<dbReference type="EC" id="1.11.1.-" evidence="1"/>
<keyword evidence="1" id="KW-0575">Peroxidase</keyword>
<dbReference type="PANTHER" id="PTHR35368">
    <property type="entry name" value="HYDROPEROXIDE REDUCTASE"/>
    <property type="match status" value="1"/>
</dbReference>
<dbReference type="AlphaFoldDB" id="A0ABD5NVE6"/>
<proteinExistence type="predicted"/>
<dbReference type="InterPro" id="IPR015946">
    <property type="entry name" value="KH_dom-like_a/b"/>
</dbReference>
<name>A0ABD5NVE6_9EURY</name>
<sequence length="225" mass="24722">MAVSPNTTDVDKLIFSYVSGTSFGNNVDFHEVYNRSSPNMILDSIHMSLKNGIDVEKFEQLTAAAEEDPANAEFRFFAETEWSGETTCKTTVSDIEKGGTLVESPEFTMEGALFGHRDAPNALEQLLSSLGTCLTITYAAHGAKQDIPISEIHLEFEGSVDMRGLLGLTDDVRPGFDEIECTAHIESPASVDELEKLQEIAHSRSPILDNLENEVTVDVQQTFTE</sequence>
<organism evidence="1 2">
    <name type="scientific">Natribaculum luteum</name>
    <dbReference type="NCBI Taxonomy" id="1586232"/>
    <lineage>
        <taxon>Archaea</taxon>
        <taxon>Methanobacteriati</taxon>
        <taxon>Methanobacteriota</taxon>
        <taxon>Stenosarchaea group</taxon>
        <taxon>Halobacteria</taxon>
        <taxon>Halobacteriales</taxon>
        <taxon>Natrialbaceae</taxon>
        <taxon>Natribaculum</taxon>
    </lineage>
</organism>
<protein>
    <submittedName>
        <fullName evidence="1">OsmC family protein</fullName>
        <ecNumber evidence="1">1.11.1.-</ecNumber>
    </submittedName>
</protein>
<dbReference type="Pfam" id="PF02566">
    <property type="entry name" value="OsmC"/>
    <property type="match status" value="1"/>
</dbReference>
<dbReference type="Gene3D" id="3.30.300.20">
    <property type="match status" value="1"/>
</dbReference>
<dbReference type="PANTHER" id="PTHR35368:SF1">
    <property type="entry name" value="HYDROPEROXIDE REDUCTASE"/>
    <property type="match status" value="1"/>
</dbReference>
<dbReference type="InterPro" id="IPR003718">
    <property type="entry name" value="OsmC/Ohr_fam"/>
</dbReference>
<comment type="caution">
    <text evidence="1">The sequence shown here is derived from an EMBL/GenBank/DDBJ whole genome shotgun (WGS) entry which is preliminary data.</text>
</comment>
<dbReference type="RefSeq" id="WP_246969176.1">
    <property type="nucleotide sequence ID" value="NZ_CP095397.1"/>
</dbReference>